<dbReference type="EMBL" id="NKXO01000021">
    <property type="protein sequence ID" value="PKQ68938.1"/>
    <property type="molecule type" value="Genomic_DNA"/>
</dbReference>
<dbReference type="InterPro" id="IPR005101">
    <property type="entry name" value="Cryptochr/Photolyase_FAD-bd"/>
</dbReference>
<dbReference type="InterPro" id="IPR014729">
    <property type="entry name" value="Rossmann-like_a/b/a_fold"/>
</dbReference>
<evidence type="ECO:0000256" key="7">
    <source>
        <dbReference type="RuleBase" id="RU367151"/>
    </source>
</evidence>
<dbReference type="RefSeq" id="WP_101358739.1">
    <property type="nucleotide sequence ID" value="NZ_NKXO01000021.1"/>
</dbReference>
<dbReference type="Gene3D" id="1.10.579.10">
    <property type="entry name" value="DNA Cyclobutane Dipyrimidine Photolyase, subunit A, domain 3"/>
    <property type="match status" value="1"/>
</dbReference>
<feature type="binding site" evidence="6">
    <location>
        <begin position="287"/>
        <end position="294"/>
    </location>
    <ligand>
        <name>FAD</name>
        <dbReference type="ChEBI" id="CHEBI:57692"/>
    </ligand>
</feature>
<dbReference type="SUPFAM" id="SSF52425">
    <property type="entry name" value="Cryptochrome/photolyase, N-terminal domain"/>
    <property type="match status" value="1"/>
</dbReference>
<dbReference type="GO" id="GO:0003677">
    <property type="term" value="F:DNA binding"/>
    <property type="evidence" value="ECO:0007669"/>
    <property type="project" value="TreeGrafter"/>
</dbReference>
<comment type="similarity">
    <text evidence="1 7">Belongs to the DNA photolyase class-1 family.</text>
</comment>
<feature type="binding site" evidence="6">
    <location>
        <position position="234"/>
    </location>
    <ligand>
        <name>FAD</name>
        <dbReference type="ChEBI" id="CHEBI:57692"/>
    </ligand>
</feature>
<feature type="binding site" evidence="6">
    <location>
        <begin position="384"/>
        <end position="386"/>
    </location>
    <ligand>
        <name>FAD</name>
        <dbReference type="ChEBI" id="CHEBI:57692"/>
    </ligand>
</feature>
<comment type="cofactor">
    <cofactor evidence="6 7">
        <name>FAD</name>
        <dbReference type="ChEBI" id="CHEBI:57692"/>
    </cofactor>
    <text evidence="6 7">Binds 1 FAD per subunit.</text>
</comment>
<keyword evidence="4 6" id="KW-0274">FAD</keyword>
<evidence type="ECO:0000256" key="5">
    <source>
        <dbReference type="ARBA" id="ARBA00022991"/>
    </source>
</evidence>
<evidence type="ECO:0000256" key="4">
    <source>
        <dbReference type="ARBA" id="ARBA00022827"/>
    </source>
</evidence>
<dbReference type="SUPFAM" id="SSF48173">
    <property type="entry name" value="Cryptochrome/photolyase FAD-binding domain"/>
    <property type="match status" value="1"/>
</dbReference>
<dbReference type="PANTHER" id="PTHR11455:SF22">
    <property type="entry name" value="CRYPTOCHROME DASH"/>
    <property type="match status" value="1"/>
</dbReference>
<dbReference type="InterPro" id="IPR002081">
    <property type="entry name" value="Cryptochrome/DNA_photolyase_1"/>
</dbReference>
<evidence type="ECO:0000259" key="8">
    <source>
        <dbReference type="PROSITE" id="PS51645"/>
    </source>
</evidence>
<dbReference type="OrthoDB" id="9772484at2"/>
<dbReference type="InterPro" id="IPR006050">
    <property type="entry name" value="DNA_photolyase_N"/>
</dbReference>
<feature type="domain" description="Photolyase/cryptochrome alpha/beta" evidence="8">
    <location>
        <begin position="2"/>
        <end position="136"/>
    </location>
</feature>
<accession>A0A2N3IF95</accession>
<dbReference type="PROSITE" id="PS51645">
    <property type="entry name" value="PHR_CRY_ALPHA_BETA"/>
    <property type="match status" value="1"/>
</dbReference>
<dbReference type="Gene3D" id="3.40.50.620">
    <property type="entry name" value="HUPs"/>
    <property type="match status" value="1"/>
</dbReference>
<dbReference type="NCBIfam" id="TIGR02765">
    <property type="entry name" value="crypto_DASH"/>
    <property type="match status" value="1"/>
</dbReference>
<dbReference type="InterPro" id="IPR036155">
    <property type="entry name" value="Crypto/Photolyase_N_sf"/>
</dbReference>
<gene>
    <name evidence="9" type="ORF">Rain11_1471</name>
</gene>
<feature type="binding site" evidence="6">
    <location>
        <begin position="247"/>
        <end position="251"/>
    </location>
    <ligand>
        <name>FAD</name>
        <dbReference type="ChEBI" id="CHEBI:57692"/>
    </ligand>
</feature>
<dbReference type="InterPro" id="IPR014133">
    <property type="entry name" value="Cry_DASH"/>
</dbReference>
<dbReference type="PRINTS" id="PR00147">
    <property type="entry name" value="DNAPHOTLYASE"/>
</dbReference>
<comment type="cofactor">
    <cofactor evidence="7">
        <name>(6R)-5,10-methylene-5,6,7,8-tetrahydrofolate</name>
        <dbReference type="ChEBI" id="CHEBI:15636"/>
    </cofactor>
    <text evidence="7">Binds 1 5,10-methenyltetrahydrofolate (MTHF) per subunit.</text>
</comment>
<dbReference type="GO" id="GO:0000719">
    <property type="term" value="P:photoreactive repair"/>
    <property type="evidence" value="ECO:0007669"/>
    <property type="project" value="TreeGrafter"/>
</dbReference>
<keyword evidence="3 6" id="KW-0285">Flavoprotein</keyword>
<evidence type="ECO:0000256" key="3">
    <source>
        <dbReference type="ARBA" id="ARBA00022630"/>
    </source>
</evidence>
<dbReference type="InterPro" id="IPR036134">
    <property type="entry name" value="Crypto/Photolyase_FAD-like_sf"/>
</dbReference>
<dbReference type="PANTHER" id="PTHR11455">
    <property type="entry name" value="CRYPTOCHROME"/>
    <property type="match status" value="1"/>
</dbReference>
<dbReference type="AlphaFoldDB" id="A0A2N3IF95"/>
<evidence type="ECO:0000256" key="1">
    <source>
        <dbReference type="ARBA" id="ARBA00005862"/>
    </source>
</evidence>
<protein>
    <recommendedName>
        <fullName evidence="2 7">Cryptochrome DASH</fullName>
    </recommendedName>
</protein>
<comment type="caution">
    <text evidence="9">The sequence shown here is derived from an EMBL/GenBank/DDBJ whole genome shotgun (WGS) entry which is preliminary data.</text>
</comment>
<sequence length="476" mass="55300">MKKILVWLRNDLRLHDNIPLHEAMQKAEKVWVAHCIESRLFAKNQLDIPKTGAFRAKFLLESLLDLRLQLRKQGSDLIIRFGKPETEIAKMAEILQVEGIFTSKEITQEELATEEALEKNISSKGIKIEYFWQATLFHINDLPFPVCKLPDVFTDFRKAVEKYAEIRKPLAFTCKNIAPLPENLFAGNLPTLKELGLEEKATSPQATFTFKGGESEALKRLNYYLWESDLIASYKKTRNELLGKDYSSKFSPYLAFGCISPRQIWQEVKKYEKERIANESTYWLIFELLWRDFFRFTAKKYGNRLFYPSGFKGEKLALLKNSETFWKWAKGETGIPFIDANMRELNATGFMSNRGRQNVASFLVKDLKTHWIWGAMYFESLLIDYDVCSNWGNWQYVAGVGNDPRENRYFNIISQAERYDSQAEFIKHWLPALQNVPAKKINHLDELSAKELAEYGVKIGSNYPKNIIKLKQTQAS</sequence>
<evidence type="ECO:0000256" key="6">
    <source>
        <dbReference type="PIRSR" id="PIRSR602081-1"/>
    </source>
</evidence>
<proteinExistence type="inferred from homology"/>
<dbReference type="GO" id="GO:0003904">
    <property type="term" value="F:deoxyribodipyrimidine photo-lyase activity"/>
    <property type="evidence" value="ECO:0007669"/>
    <property type="project" value="TreeGrafter"/>
</dbReference>
<dbReference type="Pfam" id="PF00875">
    <property type="entry name" value="DNA_photolyase"/>
    <property type="match status" value="1"/>
</dbReference>
<keyword evidence="5 7" id="KW-0157">Chromophore</keyword>
<dbReference type="Gene3D" id="1.25.40.80">
    <property type="match status" value="1"/>
</dbReference>
<keyword evidence="10" id="KW-1185">Reference proteome</keyword>
<reference evidence="9 10" key="1">
    <citation type="submission" date="2017-06" db="EMBL/GenBank/DDBJ databases">
        <title>Raineya orbicola gen. nov., sp. nov. a slightly thermophilic bacterium of the phylum Bacteroidetes and the description of Raineyaceae fam. nov.</title>
        <authorList>
            <person name="Albuquerque L."/>
            <person name="Polonia A.R.M."/>
            <person name="Barroso C."/>
            <person name="Froufe H.J.C."/>
            <person name="Lage O."/>
            <person name="Lobo-Da-Cunha A."/>
            <person name="Egas C."/>
            <person name="Da Costa M.S."/>
        </authorList>
    </citation>
    <scope>NUCLEOTIDE SEQUENCE [LARGE SCALE GENOMIC DNA]</scope>
    <source>
        <strain evidence="9 10">SPSPC-11</strain>
    </source>
</reference>
<comment type="function">
    <text evidence="7">May have a photoreceptor function.</text>
</comment>
<name>A0A2N3IF95_9BACT</name>
<evidence type="ECO:0000313" key="9">
    <source>
        <dbReference type="EMBL" id="PKQ68938.1"/>
    </source>
</evidence>
<evidence type="ECO:0000313" key="10">
    <source>
        <dbReference type="Proteomes" id="UP000233387"/>
    </source>
</evidence>
<evidence type="ECO:0000256" key="2">
    <source>
        <dbReference type="ARBA" id="ARBA00017881"/>
    </source>
</evidence>
<organism evidence="9 10">
    <name type="scientific">Raineya orbicola</name>
    <dbReference type="NCBI Taxonomy" id="2016530"/>
    <lineage>
        <taxon>Bacteria</taxon>
        <taxon>Pseudomonadati</taxon>
        <taxon>Bacteroidota</taxon>
        <taxon>Cytophagia</taxon>
        <taxon>Cytophagales</taxon>
        <taxon>Raineyaceae</taxon>
        <taxon>Raineya</taxon>
    </lineage>
</organism>
<dbReference type="Proteomes" id="UP000233387">
    <property type="component" value="Unassembled WGS sequence"/>
</dbReference>
<dbReference type="GO" id="GO:0071949">
    <property type="term" value="F:FAD binding"/>
    <property type="evidence" value="ECO:0007669"/>
    <property type="project" value="TreeGrafter"/>
</dbReference>
<dbReference type="Pfam" id="PF03441">
    <property type="entry name" value="FAD_binding_7"/>
    <property type="match status" value="1"/>
</dbReference>